<sequence length="966" mass="107155">MLRVRSCSGEVLCTIDPAARKNKDALVLDDLTLTVGSQLHVPAHRISIHAADGHKPPSPTMTWADCQQPSVTEDLELLAVVRHFRDGGAPELSLAIERQQHEEVCSLLESLVDPNIAISHDKSYGPCSPLCIAAYTNFGEPSLAQALIAAHANLDGKHVAISPLTAACEARNMRMVNFLLEAGADVDRPTWFMDTPLLIAVSMDSAPLVRLLIRHRANIRQQDRWQRGPIERAFQHRAPHAAACLVLARAQVQPCTDANCLLHVAASRGSITWIKLLLRASADPQGKDANGRSPANVLPRLPTFQQRQQLRSPFRGSHRRSAPTDPQANKLRHMMERRLLRKRDPSPNHEDVPKKTRQCTERGIYVKETILFDGILLHHLSPWSPFSLRALTTLQPPRRQDARSLLQLGATCKAAARRFHSAGLQALIYHLREDNRCLTMLATHLEKTLVYVLQMQFPRSGPRWNDMRRMVQQRAESGTPTTSLRIYTLSGAELRDLPEIPDRATAGHLKTQLQITHGIPRFRVKLFSGTDSLQDQHEIALPAQLHLVLLSYIPATHENVLELIQACDQGERAQVARILQRPQDVNALLPLPNNNDQDTSDGDSECGDRVVTALQAAARENYEDIIELLLEAHADLHAPGNNTALWWAAAKDSRHALRTLLHARAEPNNTNARGETALLEAAWRNHDIAANLLIQARANLDSRDNHDRTALVAACIADSRDVAISLLCVRADFMQLIQHEDTTPVSKTTAMCAAAAANHLDALEALLEADACIEAAGDSQVTPLWHAAKEGTAEAVELLLRRKANPNADNYALPERGSALCAAASRGHNAVITLLLAARANPNFLCSFNETPLIKAYMYGKADTARLLLHAKADFGRPSPHQMSRRDTDRVQATMHRWAQDLLPSKAKRQRPEGKRGSWYLGPFARQARRKQTMPSTRRAHKKQRTGRDDNKRSPTSAANAFEVSH</sequence>
<dbReference type="PANTHER" id="PTHR24198:SF165">
    <property type="entry name" value="ANKYRIN REPEAT-CONTAINING PROTEIN-RELATED"/>
    <property type="match status" value="1"/>
</dbReference>
<reference evidence="5 6" key="1">
    <citation type="submission" date="2016-02" db="EMBL/GenBank/DDBJ databases">
        <title>Genome analysis of coral dinoflagellate symbionts highlights evolutionary adaptations to a symbiotic lifestyle.</title>
        <authorList>
            <person name="Aranda M."/>
            <person name="Li Y."/>
            <person name="Liew Y.J."/>
            <person name="Baumgarten S."/>
            <person name="Simakov O."/>
            <person name="Wilson M."/>
            <person name="Piel J."/>
            <person name="Ashoor H."/>
            <person name="Bougouffa S."/>
            <person name="Bajic V.B."/>
            <person name="Ryu T."/>
            <person name="Ravasi T."/>
            <person name="Bayer T."/>
            <person name="Micklem G."/>
            <person name="Kim H."/>
            <person name="Bhak J."/>
            <person name="Lajeunesse T.C."/>
            <person name="Voolstra C.R."/>
        </authorList>
    </citation>
    <scope>NUCLEOTIDE SEQUENCE [LARGE SCALE GENOMIC DNA]</scope>
    <source>
        <strain evidence="5 6">CCMP2467</strain>
    </source>
</reference>
<dbReference type="Gene3D" id="1.25.40.20">
    <property type="entry name" value="Ankyrin repeat-containing domain"/>
    <property type="match status" value="4"/>
</dbReference>
<evidence type="ECO:0000313" key="5">
    <source>
        <dbReference type="EMBL" id="OLP78028.1"/>
    </source>
</evidence>
<feature type="repeat" description="ANK" evidence="3">
    <location>
        <begin position="673"/>
        <end position="705"/>
    </location>
</feature>
<dbReference type="InterPro" id="IPR036770">
    <property type="entry name" value="Ankyrin_rpt-contain_sf"/>
</dbReference>
<dbReference type="SUPFAM" id="SSF48403">
    <property type="entry name" value="Ankyrin repeat"/>
    <property type="match status" value="2"/>
</dbReference>
<dbReference type="PROSITE" id="PS50088">
    <property type="entry name" value="ANK_REPEAT"/>
    <property type="match status" value="6"/>
</dbReference>
<comment type="caution">
    <text evidence="5">The sequence shown here is derived from an EMBL/GenBank/DDBJ whole genome shotgun (WGS) entry which is preliminary data.</text>
</comment>
<accession>A0A1Q9C530</accession>
<dbReference type="Pfam" id="PF00023">
    <property type="entry name" value="Ank"/>
    <property type="match status" value="1"/>
</dbReference>
<dbReference type="SMART" id="SM00248">
    <property type="entry name" value="ANK"/>
    <property type="match status" value="13"/>
</dbReference>
<protein>
    <submittedName>
        <fullName evidence="5">Ankyrin repeat and KH domain-containing protein 1</fullName>
    </submittedName>
</protein>
<evidence type="ECO:0000256" key="1">
    <source>
        <dbReference type="ARBA" id="ARBA00022737"/>
    </source>
</evidence>
<proteinExistence type="predicted"/>
<feature type="repeat" description="ANK" evidence="3">
    <location>
        <begin position="779"/>
        <end position="811"/>
    </location>
</feature>
<evidence type="ECO:0000256" key="4">
    <source>
        <dbReference type="SAM" id="MobiDB-lite"/>
    </source>
</evidence>
<feature type="compositionally biased region" description="Basic residues" evidence="4">
    <location>
        <begin position="927"/>
        <end position="945"/>
    </location>
</feature>
<evidence type="ECO:0000256" key="2">
    <source>
        <dbReference type="ARBA" id="ARBA00023043"/>
    </source>
</evidence>
<dbReference type="Pfam" id="PF12796">
    <property type="entry name" value="Ank_2"/>
    <property type="match status" value="4"/>
</dbReference>
<feature type="repeat" description="ANK" evidence="3">
    <location>
        <begin position="192"/>
        <end position="224"/>
    </location>
</feature>
<keyword evidence="6" id="KW-1185">Reference proteome</keyword>
<dbReference type="PANTHER" id="PTHR24198">
    <property type="entry name" value="ANKYRIN REPEAT AND PROTEIN KINASE DOMAIN-CONTAINING PROTEIN"/>
    <property type="match status" value="1"/>
</dbReference>
<evidence type="ECO:0000256" key="3">
    <source>
        <dbReference type="PROSITE-ProRule" id="PRU00023"/>
    </source>
</evidence>
<name>A0A1Q9C530_SYMMI</name>
<feature type="repeat" description="ANK" evidence="3">
    <location>
        <begin position="257"/>
        <end position="289"/>
    </location>
</feature>
<feature type="repeat" description="ANK" evidence="3">
    <location>
        <begin position="159"/>
        <end position="187"/>
    </location>
</feature>
<keyword evidence="1" id="KW-0677">Repeat</keyword>
<feature type="region of interest" description="Disordered" evidence="4">
    <location>
        <begin position="284"/>
        <end position="331"/>
    </location>
</feature>
<dbReference type="AlphaFoldDB" id="A0A1Q9C530"/>
<dbReference type="Proteomes" id="UP000186817">
    <property type="component" value="Unassembled WGS sequence"/>
</dbReference>
<keyword evidence="2 3" id="KW-0040">ANK repeat</keyword>
<organism evidence="5 6">
    <name type="scientific">Symbiodinium microadriaticum</name>
    <name type="common">Dinoflagellate</name>
    <name type="synonym">Zooxanthella microadriatica</name>
    <dbReference type="NCBI Taxonomy" id="2951"/>
    <lineage>
        <taxon>Eukaryota</taxon>
        <taxon>Sar</taxon>
        <taxon>Alveolata</taxon>
        <taxon>Dinophyceae</taxon>
        <taxon>Suessiales</taxon>
        <taxon>Symbiodiniaceae</taxon>
        <taxon>Symbiodinium</taxon>
    </lineage>
</organism>
<dbReference type="OrthoDB" id="46760at2759"/>
<feature type="region of interest" description="Disordered" evidence="4">
    <location>
        <begin position="900"/>
        <end position="966"/>
    </location>
</feature>
<dbReference type="PROSITE" id="PS50297">
    <property type="entry name" value="ANK_REP_REGION"/>
    <property type="match status" value="1"/>
</dbReference>
<evidence type="ECO:0000313" key="6">
    <source>
        <dbReference type="Proteomes" id="UP000186817"/>
    </source>
</evidence>
<dbReference type="InterPro" id="IPR002110">
    <property type="entry name" value="Ankyrin_rpt"/>
</dbReference>
<gene>
    <name evidence="5" type="primary">ANKHD1</name>
    <name evidence="5" type="ORF">AK812_SmicGene41827</name>
</gene>
<feature type="region of interest" description="Disordered" evidence="4">
    <location>
        <begin position="587"/>
        <end position="606"/>
    </location>
</feature>
<feature type="repeat" description="ANK" evidence="3">
    <location>
        <begin position="609"/>
        <end position="641"/>
    </location>
</feature>
<dbReference type="EMBL" id="LSRX01001672">
    <property type="protein sequence ID" value="OLP78028.1"/>
    <property type="molecule type" value="Genomic_DNA"/>
</dbReference>